<feature type="transmembrane region" description="Helical" evidence="1">
    <location>
        <begin position="30"/>
        <end position="47"/>
    </location>
</feature>
<dbReference type="AlphaFoldDB" id="A0A916X5K8"/>
<reference evidence="2" key="1">
    <citation type="journal article" date="2014" name="Int. J. Syst. Evol. Microbiol.">
        <title>Complete genome sequence of Corynebacterium casei LMG S-19264T (=DSM 44701T), isolated from a smear-ripened cheese.</title>
        <authorList>
            <consortium name="US DOE Joint Genome Institute (JGI-PGF)"/>
            <person name="Walter F."/>
            <person name="Albersmeier A."/>
            <person name="Kalinowski J."/>
            <person name="Ruckert C."/>
        </authorList>
    </citation>
    <scope>NUCLEOTIDE SEQUENCE</scope>
    <source>
        <strain evidence="2">CGMCC 1.15095</strain>
    </source>
</reference>
<keyword evidence="1" id="KW-0472">Membrane</keyword>
<reference evidence="2" key="2">
    <citation type="submission" date="2020-09" db="EMBL/GenBank/DDBJ databases">
        <authorList>
            <person name="Sun Q."/>
            <person name="Zhou Y."/>
        </authorList>
    </citation>
    <scope>NUCLEOTIDE SEQUENCE</scope>
    <source>
        <strain evidence="2">CGMCC 1.15095</strain>
    </source>
</reference>
<sequence length="119" mass="12020">MTIYGVAILAGCTLIGAILGKLLGVLMGINANVGGVGIAMLLLLAITSQSQGSFSLKPITASGITFFSAMYIPIVVAMAAKQDVYAAISGGWMALAAGGCAVLASFALIPLLTRLQMRA</sequence>
<keyword evidence="1" id="KW-0812">Transmembrane</keyword>
<evidence type="ECO:0000313" key="2">
    <source>
        <dbReference type="EMBL" id="GGC10153.1"/>
    </source>
</evidence>
<accession>A0A916X5K8</accession>
<dbReference type="InterPro" id="IPR004690">
    <property type="entry name" value="Maln_transptMadL"/>
</dbReference>
<keyword evidence="3" id="KW-1185">Reference proteome</keyword>
<feature type="transmembrane region" description="Helical" evidence="1">
    <location>
        <begin position="59"/>
        <end position="80"/>
    </location>
</feature>
<dbReference type="NCBIfam" id="TIGR00807">
    <property type="entry name" value="malonate_madL"/>
    <property type="match status" value="1"/>
</dbReference>
<dbReference type="GO" id="GO:0016020">
    <property type="term" value="C:membrane"/>
    <property type="evidence" value="ECO:0007669"/>
    <property type="project" value="InterPro"/>
</dbReference>
<evidence type="ECO:0000313" key="3">
    <source>
        <dbReference type="Proteomes" id="UP000608154"/>
    </source>
</evidence>
<gene>
    <name evidence="2" type="ORF">GCM10011494_31020</name>
</gene>
<proteinExistence type="predicted"/>
<comment type="caution">
    <text evidence="2">The sequence shown here is derived from an EMBL/GenBank/DDBJ whole genome shotgun (WGS) entry which is preliminary data.</text>
</comment>
<dbReference type="EMBL" id="BMHK01000026">
    <property type="protein sequence ID" value="GGC10153.1"/>
    <property type="molecule type" value="Genomic_DNA"/>
</dbReference>
<evidence type="ECO:0000256" key="1">
    <source>
        <dbReference type="SAM" id="Phobius"/>
    </source>
</evidence>
<dbReference type="RefSeq" id="WP_188772475.1">
    <property type="nucleotide sequence ID" value="NZ_BMHK01000026.1"/>
</dbReference>
<keyword evidence="1" id="KW-1133">Transmembrane helix</keyword>
<name>A0A916X5K8_9SPHN</name>
<feature type="transmembrane region" description="Helical" evidence="1">
    <location>
        <begin position="92"/>
        <end position="113"/>
    </location>
</feature>
<dbReference type="Proteomes" id="UP000608154">
    <property type="component" value="Unassembled WGS sequence"/>
</dbReference>
<organism evidence="2 3">
    <name type="scientific">Novosphingobium endophyticum</name>
    <dbReference type="NCBI Taxonomy" id="1955250"/>
    <lineage>
        <taxon>Bacteria</taxon>
        <taxon>Pseudomonadati</taxon>
        <taxon>Pseudomonadota</taxon>
        <taxon>Alphaproteobacteria</taxon>
        <taxon>Sphingomonadales</taxon>
        <taxon>Sphingomonadaceae</taxon>
        <taxon>Novosphingobium</taxon>
    </lineage>
</organism>
<dbReference type="Pfam" id="PF03817">
    <property type="entry name" value="MadL"/>
    <property type="match status" value="1"/>
</dbReference>
<protein>
    <submittedName>
        <fullName evidence="2">Malonate transporter MadL</fullName>
    </submittedName>
</protein>